<protein>
    <submittedName>
        <fullName evidence="1">Uncharacterized protein</fullName>
    </submittedName>
</protein>
<keyword evidence="2" id="KW-1185">Reference proteome</keyword>
<evidence type="ECO:0000313" key="1">
    <source>
        <dbReference type="EMBL" id="EAQ88457.1"/>
    </source>
</evidence>
<name>Q2GZH0_CHAGB</name>
<sequence>MAQHTQTPMTGRLWANHNDRAELSRQTLNWNKIAHALRCSNHEEWFSKQKFRPFSSSVILFSRGDKDQIPAHLHGTMA</sequence>
<dbReference type="GeneID" id="4392322"/>
<dbReference type="Proteomes" id="UP000001056">
    <property type="component" value="Unassembled WGS sequence"/>
</dbReference>
<proteinExistence type="predicted"/>
<accession>Q2GZH0</accession>
<organism evidence="1 2">
    <name type="scientific">Chaetomium globosum (strain ATCC 6205 / CBS 148.51 / DSM 1962 / NBRC 6347 / NRRL 1970)</name>
    <name type="common">Soil fungus</name>
    <dbReference type="NCBI Taxonomy" id="306901"/>
    <lineage>
        <taxon>Eukaryota</taxon>
        <taxon>Fungi</taxon>
        <taxon>Dikarya</taxon>
        <taxon>Ascomycota</taxon>
        <taxon>Pezizomycotina</taxon>
        <taxon>Sordariomycetes</taxon>
        <taxon>Sordariomycetidae</taxon>
        <taxon>Sordariales</taxon>
        <taxon>Chaetomiaceae</taxon>
        <taxon>Chaetomium</taxon>
    </lineage>
</organism>
<dbReference type="VEuPathDB" id="FungiDB:CHGG_05076"/>
<evidence type="ECO:0000313" key="2">
    <source>
        <dbReference type="Proteomes" id="UP000001056"/>
    </source>
</evidence>
<gene>
    <name evidence="1" type="ORF">CHGG_05076</name>
</gene>
<dbReference type="HOGENOM" id="CLU_2621812_0_0_1"/>
<dbReference type="EMBL" id="CH408032">
    <property type="protein sequence ID" value="EAQ88457.1"/>
    <property type="molecule type" value="Genomic_DNA"/>
</dbReference>
<dbReference type="InParanoid" id="Q2GZH0"/>
<reference evidence="2" key="1">
    <citation type="journal article" date="2015" name="Genome Announc.">
        <title>Draft genome sequence of the cellulolytic fungus Chaetomium globosum.</title>
        <authorList>
            <person name="Cuomo C.A."/>
            <person name="Untereiner W.A."/>
            <person name="Ma L.-J."/>
            <person name="Grabherr M."/>
            <person name="Birren B.W."/>
        </authorList>
    </citation>
    <scope>NUCLEOTIDE SEQUENCE [LARGE SCALE GENOMIC DNA]</scope>
    <source>
        <strain evidence="2">ATCC 6205 / CBS 148.51 / DSM 1962 / NBRC 6347 / NRRL 1970</strain>
    </source>
</reference>
<dbReference type="RefSeq" id="XP_001224290.1">
    <property type="nucleotide sequence ID" value="XM_001224289.1"/>
</dbReference>
<dbReference type="AlphaFoldDB" id="Q2GZH0"/>